<dbReference type="AlphaFoldDB" id="A0A3R7PBX3"/>
<organism evidence="2 3">
    <name type="scientific">Penaeus vannamei</name>
    <name type="common">Whiteleg shrimp</name>
    <name type="synonym">Litopenaeus vannamei</name>
    <dbReference type="NCBI Taxonomy" id="6689"/>
    <lineage>
        <taxon>Eukaryota</taxon>
        <taxon>Metazoa</taxon>
        <taxon>Ecdysozoa</taxon>
        <taxon>Arthropoda</taxon>
        <taxon>Crustacea</taxon>
        <taxon>Multicrustacea</taxon>
        <taxon>Malacostraca</taxon>
        <taxon>Eumalacostraca</taxon>
        <taxon>Eucarida</taxon>
        <taxon>Decapoda</taxon>
        <taxon>Dendrobranchiata</taxon>
        <taxon>Penaeoidea</taxon>
        <taxon>Penaeidae</taxon>
        <taxon>Penaeus</taxon>
    </lineage>
</organism>
<dbReference type="EMBL" id="QCYY01000990">
    <property type="protein sequence ID" value="ROT81323.1"/>
    <property type="molecule type" value="Genomic_DNA"/>
</dbReference>
<keyword evidence="1" id="KW-0812">Transmembrane</keyword>
<proteinExistence type="predicted"/>
<comment type="caution">
    <text evidence="2">The sequence shown here is derived from an EMBL/GenBank/DDBJ whole genome shotgun (WGS) entry which is preliminary data.</text>
</comment>
<feature type="transmembrane region" description="Helical" evidence="1">
    <location>
        <begin position="173"/>
        <end position="193"/>
    </location>
</feature>
<feature type="transmembrane region" description="Helical" evidence="1">
    <location>
        <begin position="92"/>
        <end position="110"/>
    </location>
</feature>
<accession>A0A3R7PBX3</accession>
<sequence length="467" mass="51508">MRFVFIPFSLLWLSGSWLPCPPIFLASLGGGLGSSQSYFIYLFYLLIHLFSTSLPPPLILLILPFVYFPFLSFKILFPNSLIPSCPLYHHSLPLLSTLLLLLPLSLFFFLTNPPTPSFHLFPSLLSSPFFPLSPSTSSPSSFLHPSYLFLPPPFPLSSPLLTPLLTFSSKSPLFFVSFISSNSLPFLVTSLFLHPSTFPLSPLSNPVPLRSFLLLFLSSFPPNHLHPLILSAFWLSLVSPFLTSTSLISSSPSCLSTFPFLSFSHSLLFLPFPPLLSPPVPSPDSLFFPSPPLPFPCLHFPSLSLHSLPSISLHSLPYLSPISSPFPPFLSLTPLPFPLLPFPSTLSSLLSFPSLPPLPSLFIHYPPFPLPPISSHTLISTPFPFTPSSHFPLTPISSHSLSLHSLLSLSPYSHFPSLPPTHFPSFPPFPLTLLSHILFLPFPSHSSLLPFPSLPPPHLPFPSFLRG</sequence>
<evidence type="ECO:0000313" key="2">
    <source>
        <dbReference type="EMBL" id="ROT81323.1"/>
    </source>
</evidence>
<dbReference type="Proteomes" id="UP000283509">
    <property type="component" value="Unassembled WGS sequence"/>
</dbReference>
<keyword evidence="3" id="KW-1185">Reference proteome</keyword>
<feature type="transmembrane region" description="Helical" evidence="1">
    <location>
        <begin position="42"/>
        <end position="71"/>
    </location>
</feature>
<gene>
    <name evidence="2" type="ORF">C7M84_025505</name>
</gene>
<protein>
    <submittedName>
        <fullName evidence="2">Uncharacterized protein</fullName>
    </submittedName>
</protein>
<evidence type="ECO:0000256" key="1">
    <source>
        <dbReference type="SAM" id="Phobius"/>
    </source>
</evidence>
<evidence type="ECO:0000313" key="3">
    <source>
        <dbReference type="Proteomes" id="UP000283509"/>
    </source>
</evidence>
<reference evidence="2 3" key="1">
    <citation type="submission" date="2018-04" db="EMBL/GenBank/DDBJ databases">
        <authorList>
            <person name="Zhang X."/>
            <person name="Yuan J."/>
            <person name="Li F."/>
            <person name="Xiang J."/>
        </authorList>
    </citation>
    <scope>NUCLEOTIDE SEQUENCE [LARGE SCALE GENOMIC DNA]</scope>
    <source>
        <tissue evidence="2">Muscle</tissue>
    </source>
</reference>
<name>A0A3R7PBX3_PENVA</name>
<reference evidence="2 3" key="2">
    <citation type="submission" date="2019-01" db="EMBL/GenBank/DDBJ databases">
        <title>The decoding of complex shrimp genome reveals the adaptation for benthos swimmer, frequently molting mechanism and breeding impact on genome.</title>
        <authorList>
            <person name="Sun Y."/>
            <person name="Gao Y."/>
            <person name="Yu Y."/>
        </authorList>
    </citation>
    <scope>NUCLEOTIDE SEQUENCE [LARGE SCALE GENOMIC DNA]</scope>
    <source>
        <tissue evidence="2">Muscle</tissue>
    </source>
</reference>
<keyword evidence="1" id="KW-1133">Transmembrane helix</keyword>
<keyword evidence="1" id="KW-0472">Membrane</keyword>